<keyword evidence="4" id="KW-1185">Reference proteome</keyword>
<dbReference type="PROSITE" id="PS51257">
    <property type="entry name" value="PROKAR_LIPOPROTEIN"/>
    <property type="match status" value="1"/>
</dbReference>
<keyword evidence="2" id="KW-0732">Signal</keyword>
<feature type="compositionally biased region" description="Polar residues" evidence="1">
    <location>
        <begin position="142"/>
        <end position="168"/>
    </location>
</feature>
<protein>
    <recommendedName>
        <fullName evidence="5">DUF3300 domain-containing protein</fullName>
    </recommendedName>
</protein>
<evidence type="ECO:0000313" key="4">
    <source>
        <dbReference type="Proteomes" id="UP000308917"/>
    </source>
</evidence>
<feature type="region of interest" description="Disordered" evidence="1">
    <location>
        <begin position="89"/>
        <end position="177"/>
    </location>
</feature>
<dbReference type="Proteomes" id="UP000308917">
    <property type="component" value="Unassembled WGS sequence"/>
</dbReference>
<dbReference type="AlphaFoldDB" id="A0A4S8EXP8"/>
<dbReference type="EMBL" id="STFG01000013">
    <property type="protein sequence ID" value="THT99677.1"/>
    <property type="molecule type" value="Genomic_DNA"/>
</dbReference>
<sequence length="177" mass="19261">MTRIAPRLACWLLAGGGALLASGCAVYDTGYYGDASYGYPNYGAYPSVQSGTVYVPSAPATVYYYQNDVYYPRQPAYYGPDYPVYPAGPRPHYSPGYLPRPPANYAPRPPQYSDGSQGHHGRRPPVRPQQPQPPRLDRPFQSAPSTQQPNGNNRPWLTPSGPSSTGVTIRTGPLPAQ</sequence>
<feature type="chain" id="PRO_5020528112" description="DUF3300 domain-containing protein" evidence="2">
    <location>
        <begin position="28"/>
        <end position="177"/>
    </location>
</feature>
<dbReference type="RefSeq" id="WP_136574016.1">
    <property type="nucleotide sequence ID" value="NZ_STFG01000013.1"/>
</dbReference>
<name>A0A4S8EXP8_9BURK</name>
<evidence type="ECO:0000256" key="1">
    <source>
        <dbReference type="SAM" id="MobiDB-lite"/>
    </source>
</evidence>
<evidence type="ECO:0000313" key="3">
    <source>
        <dbReference type="EMBL" id="THT99677.1"/>
    </source>
</evidence>
<evidence type="ECO:0008006" key="5">
    <source>
        <dbReference type="Google" id="ProtNLM"/>
    </source>
</evidence>
<proteinExistence type="predicted"/>
<reference evidence="3 4" key="1">
    <citation type="journal article" date="2015" name="Antonie Van Leeuwenhoek">
        <title>Lampropedia puyangensis sp. nov., isolated from symptomatic bark of Populus ? euramericana canker and emended description of Lampropedia hyalina (Ehrenberg 1832) Lee et al. 2004.</title>
        <authorList>
            <person name="Li Y."/>
            <person name="Wang T."/>
            <person name="Piao C.G."/>
            <person name="Wang L.F."/>
            <person name="Tian G.Z."/>
            <person name="Zhu T.H."/>
            <person name="Guo M.W."/>
        </authorList>
    </citation>
    <scope>NUCLEOTIDE SEQUENCE [LARGE SCALE GENOMIC DNA]</scope>
    <source>
        <strain evidence="3 4">2-bin</strain>
    </source>
</reference>
<evidence type="ECO:0000256" key="2">
    <source>
        <dbReference type="SAM" id="SignalP"/>
    </source>
</evidence>
<comment type="caution">
    <text evidence="3">The sequence shown here is derived from an EMBL/GenBank/DDBJ whole genome shotgun (WGS) entry which is preliminary data.</text>
</comment>
<feature type="compositionally biased region" description="Pro residues" evidence="1">
    <location>
        <begin position="98"/>
        <end position="110"/>
    </location>
</feature>
<accession>A0A4S8EXP8</accession>
<feature type="signal peptide" evidence="2">
    <location>
        <begin position="1"/>
        <end position="27"/>
    </location>
</feature>
<organism evidence="3 4">
    <name type="scientific">Lampropedia puyangensis</name>
    <dbReference type="NCBI Taxonomy" id="1330072"/>
    <lineage>
        <taxon>Bacteria</taxon>
        <taxon>Pseudomonadati</taxon>
        <taxon>Pseudomonadota</taxon>
        <taxon>Betaproteobacteria</taxon>
        <taxon>Burkholderiales</taxon>
        <taxon>Comamonadaceae</taxon>
        <taxon>Lampropedia</taxon>
    </lineage>
</organism>
<gene>
    <name evidence="3" type="ORF">E9531_12055</name>
</gene>